<dbReference type="SUPFAM" id="SSF81321">
    <property type="entry name" value="Family A G protein-coupled receptor-like"/>
    <property type="match status" value="1"/>
</dbReference>
<reference evidence="2" key="1">
    <citation type="submission" date="2021-02" db="EMBL/GenBank/DDBJ databases">
        <authorList>
            <person name="Nowell W R."/>
        </authorList>
    </citation>
    <scope>NUCLEOTIDE SEQUENCE</scope>
</reference>
<keyword evidence="1" id="KW-0812">Transmembrane</keyword>
<evidence type="ECO:0000313" key="3">
    <source>
        <dbReference type="Proteomes" id="UP000663828"/>
    </source>
</evidence>
<feature type="transmembrane region" description="Helical" evidence="1">
    <location>
        <begin position="289"/>
        <end position="309"/>
    </location>
</feature>
<organism evidence="2 3">
    <name type="scientific">Adineta ricciae</name>
    <name type="common">Rotifer</name>
    <dbReference type="NCBI Taxonomy" id="249248"/>
    <lineage>
        <taxon>Eukaryota</taxon>
        <taxon>Metazoa</taxon>
        <taxon>Spiralia</taxon>
        <taxon>Gnathifera</taxon>
        <taxon>Rotifera</taxon>
        <taxon>Eurotatoria</taxon>
        <taxon>Bdelloidea</taxon>
        <taxon>Adinetida</taxon>
        <taxon>Adinetidae</taxon>
        <taxon>Adineta</taxon>
    </lineage>
</organism>
<keyword evidence="1" id="KW-1133">Transmembrane helix</keyword>
<feature type="transmembrane region" description="Helical" evidence="1">
    <location>
        <begin position="188"/>
        <end position="209"/>
    </location>
</feature>
<accession>A0A814YG81</accession>
<feature type="transmembrane region" description="Helical" evidence="1">
    <location>
        <begin position="30"/>
        <end position="52"/>
    </location>
</feature>
<dbReference type="EMBL" id="CAJNOR010001973">
    <property type="protein sequence ID" value="CAF1228777.1"/>
    <property type="molecule type" value="Genomic_DNA"/>
</dbReference>
<feature type="transmembrane region" description="Helical" evidence="1">
    <location>
        <begin position="145"/>
        <end position="168"/>
    </location>
</feature>
<keyword evidence="3" id="KW-1185">Reference proteome</keyword>
<dbReference type="AlphaFoldDB" id="A0A814YG81"/>
<dbReference type="Proteomes" id="UP000663828">
    <property type="component" value="Unassembled WGS sequence"/>
</dbReference>
<protein>
    <recommendedName>
        <fullName evidence="4">G-protein coupled receptors family 1 profile domain-containing protein</fullName>
    </recommendedName>
</protein>
<proteinExistence type="predicted"/>
<comment type="caution">
    <text evidence="2">The sequence shown here is derived from an EMBL/GenBank/DDBJ whole genome shotgun (WGS) entry which is preliminary data.</text>
</comment>
<evidence type="ECO:0000256" key="1">
    <source>
        <dbReference type="SAM" id="Phobius"/>
    </source>
</evidence>
<name>A0A814YG81_ADIRI</name>
<keyword evidence="1" id="KW-0472">Membrane</keyword>
<feature type="transmembrane region" description="Helical" evidence="1">
    <location>
        <begin position="64"/>
        <end position="85"/>
    </location>
</feature>
<sequence length="341" mass="39702">MNKTTTTTTVASTRDDVSISLSLAPYELNVYFGMFIWITGNIGCIGNAIVFNSRMFANQAYARYLFCQAIQDFIYFNFVFMSRVVQKGFRVPLTTKYLAFCRIRQFYTFWGNQISFNSFVFATMDRILATQRSTNLRNWSNRVTLSYKMVAGSMLFWFLFIGHRLIWYQLSDGNCGPPPGIYATWDEWFENATSAVLPPILMFLLAFLLRRSVHHVIQRRIQPTTNQNKTVLEQMSSKLSLMLLLQCIIVVITYVPYSVELAYTSIRQYYSKTPYEKARDKVFTELTHLLAYIFFQSSFYVSLFTNTGFRQQIKHLLGMKKLIDLSTTKHLPTTIHIQTNV</sequence>
<dbReference type="Gene3D" id="1.20.1070.10">
    <property type="entry name" value="Rhodopsin 7-helix transmembrane proteins"/>
    <property type="match status" value="1"/>
</dbReference>
<feature type="transmembrane region" description="Helical" evidence="1">
    <location>
        <begin position="239"/>
        <end position="257"/>
    </location>
</feature>
<feature type="transmembrane region" description="Helical" evidence="1">
    <location>
        <begin position="105"/>
        <end position="124"/>
    </location>
</feature>
<evidence type="ECO:0000313" key="2">
    <source>
        <dbReference type="EMBL" id="CAF1228777.1"/>
    </source>
</evidence>
<evidence type="ECO:0008006" key="4">
    <source>
        <dbReference type="Google" id="ProtNLM"/>
    </source>
</evidence>
<gene>
    <name evidence="2" type="ORF">XAT740_LOCUS25110</name>
</gene>